<dbReference type="InterPro" id="IPR038135">
    <property type="entry name" value="Methylthiotransferase_N_sf"/>
</dbReference>
<dbReference type="InterPro" id="IPR006638">
    <property type="entry name" value="Elp3/MiaA/NifB-like_rSAM"/>
</dbReference>
<evidence type="ECO:0000256" key="2">
    <source>
        <dbReference type="ARBA" id="ARBA00022485"/>
    </source>
</evidence>
<dbReference type="InterPro" id="IPR006467">
    <property type="entry name" value="MiaB-like_bact"/>
</dbReference>
<evidence type="ECO:0000256" key="1">
    <source>
        <dbReference type="ARBA" id="ARBA00001966"/>
    </source>
</evidence>
<dbReference type="SFLD" id="SFLDG01082">
    <property type="entry name" value="B12-binding_domain_containing"/>
    <property type="match status" value="1"/>
</dbReference>
<keyword evidence="5" id="KW-0479">Metal-binding</keyword>
<dbReference type="EMBL" id="JAAJBV010000005">
    <property type="protein sequence ID" value="NHM04623.1"/>
    <property type="molecule type" value="Genomic_DNA"/>
</dbReference>
<dbReference type="SUPFAM" id="SSF102114">
    <property type="entry name" value="Radical SAM enzymes"/>
    <property type="match status" value="1"/>
</dbReference>
<evidence type="ECO:0000256" key="3">
    <source>
        <dbReference type="ARBA" id="ARBA00022679"/>
    </source>
</evidence>
<dbReference type="Pfam" id="PF04055">
    <property type="entry name" value="Radical_SAM"/>
    <property type="match status" value="1"/>
</dbReference>
<dbReference type="PROSITE" id="PS51918">
    <property type="entry name" value="RADICAL_SAM"/>
    <property type="match status" value="1"/>
</dbReference>
<evidence type="ECO:0000259" key="9">
    <source>
        <dbReference type="PROSITE" id="PS51918"/>
    </source>
</evidence>
<gene>
    <name evidence="10" type="primary">mtaB</name>
    <name evidence="10" type="ORF">G4L40_07890</name>
</gene>
<dbReference type="SFLD" id="SFLDG01061">
    <property type="entry name" value="methylthiotransferase"/>
    <property type="match status" value="1"/>
</dbReference>
<dbReference type="PANTHER" id="PTHR43020">
    <property type="entry name" value="CDK5 REGULATORY SUBUNIT-ASSOCIATED PROTEIN 1"/>
    <property type="match status" value="1"/>
</dbReference>
<feature type="domain" description="MTTase N-terminal" evidence="8">
    <location>
        <begin position="5"/>
        <end position="117"/>
    </location>
</feature>
<dbReference type="Gene3D" id="3.40.50.12160">
    <property type="entry name" value="Methylthiotransferase, N-terminal domain"/>
    <property type="match status" value="1"/>
</dbReference>
<comment type="cofactor">
    <cofactor evidence="1">
        <name>[4Fe-4S] cluster</name>
        <dbReference type="ChEBI" id="CHEBI:49883"/>
    </cofactor>
</comment>
<keyword evidence="4" id="KW-0949">S-adenosyl-L-methionine</keyword>
<evidence type="ECO:0000259" key="8">
    <source>
        <dbReference type="PROSITE" id="PS51449"/>
    </source>
</evidence>
<evidence type="ECO:0000313" key="10">
    <source>
        <dbReference type="EMBL" id="NHM04623.1"/>
    </source>
</evidence>
<dbReference type="InterPro" id="IPR023404">
    <property type="entry name" value="rSAM_horseshoe"/>
</dbReference>
<proteinExistence type="predicted"/>
<evidence type="ECO:0000256" key="5">
    <source>
        <dbReference type="ARBA" id="ARBA00022723"/>
    </source>
</evidence>
<dbReference type="Pfam" id="PF00919">
    <property type="entry name" value="UPF0004"/>
    <property type="match status" value="1"/>
</dbReference>
<keyword evidence="7" id="KW-0411">Iron-sulfur</keyword>
<dbReference type="InterPro" id="IPR013848">
    <property type="entry name" value="Methylthiotransferase_N"/>
</dbReference>
<evidence type="ECO:0000313" key="11">
    <source>
        <dbReference type="Proteomes" id="UP000761423"/>
    </source>
</evidence>
<dbReference type="SFLD" id="SFLDS00029">
    <property type="entry name" value="Radical_SAM"/>
    <property type="match status" value="1"/>
</dbReference>
<dbReference type="NCBIfam" id="TIGR01579">
    <property type="entry name" value="MiaB-like-C"/>
    <property type="match status" value="1"/>
</dbReference>
<evidence type="ECO:0000256" key="6">
    <source>
        <dbReference type="ARBA" id="ARBA00023004"/>
    </source>
</evidence>
<dbReference type="InterPro" id="IPR005839">
    <property type="entry name" value="Methylthiotransferase"/>
</dbReference>
<sequence>MENKKKVAFYTLGCKLNFSETSTIARDFQNEGFERVDFEEIADIYVINTCSVTDNADKQFKQIVKKAMKLNDKAFVAAVGCYAQLKPEELAAVDGVDLVLGATEKFKITDYINDLSKNDMGEVHSCEIEEADFYVGSYSIGDRTRAFLKVQDGCDYKCTYCTIPLARGISRSDALENVLKNAKEISEQGIKEIVLTGVNIGDYGKGEFGNKKHEHTFLDLVKALDEVEGIERLRISSIEPNLLKNETIEFVSQSRTFVPHFHIPLQSGSNEILKKMKRRYLREVYTDRVTKIREVMPHACIGVDVIVGFPGETDEHFLETYHFLNDLDISYLHVFTYSERDNTEAVEMDGVVPANIRSKRSKMLRGLSVKKRRAFYESQIGTNRTVLFESENKEGYIHGFTENYVKVKTPWNPELVNTLHEINLTKIDEDGSVRMEFLNVEA</sequence>
<dbReference type="PROSITE" id="PS01278">
    <property type="entry name" value="MTTASE_RADICAL"/>
    <property type="match status" value="1"/>
</dbReference>
<dbReference type="InterPro" id="IPR007197">
    <property type="entry name" value="rSAM"/>
</dbReference>
<organism evidence="10 11">
    <name type="scientific">Flavobacterium celericrescens</name>
    <dbReference type="NCBI Taxonomy" id="2709780"/>
    <lineage>
        <taxon>Bacteria</taxon>
        <taxon>Pseudomonadati</taxon>
        <taxon>Bacteroidota</taxon>
        <taxon>Flavobacteriia</taxon>
        <taxon>Flavobacteriales</taxon>
        <taxon>Flavobacteriaceae</taxon>
        <taxon>Flavobacterium</taxon>
    </lineage>
</organism>
<reference evidence="10 11" key="1">
    <citation type="submission" date="2020-02" db="EMBL/GenBank/DDBJ databases">
        <authorList>
            <person name="Chen W.-M."/>
        </authorList>
    </citation>
    <scope>NUCLEOTIDE SEQUENCE [LARGE SCALE GENOMIC DNA]</scope>
    <source>
        <strain evidence="10 11">TWA-26</strain>
    </source>
</reference>
<dbReference type="Proteomes" id="UP000761423">
    <property type="component" value="Unassembled WGS sequence"/>
</dbReference>
<dbReference type="InterPro" id="IPR058240">
    <property type="entry name" value="rSAM_sf"/>
</dbReference>
<accession>A0ABX0IBQ9</accession>
<dbReference type="PROSITE" id="PS51449">
    <property type="entry name" value="MTTASE_N"/>
    <property type="match status" value="1"/>
</dbReference>
<evidence type="ECO:0000256" key="7">
    <source>
        <dbReference type="ARBA" id="ARBA00023014"/>
    </source>
</evidence>
<keyword evidence="6" id="KW-0408">Iron</keyword>
<dbReference type="InterPro" id="IPR020612">
    <property type="entry name" value="Methylthiotransferase_CS"/>
</dbReference>
<protein>
    <submittedName>
        <fullName evidence="10">tRNA (N(6)-L-threonylcarbamoyladenosine(37)-C(2))-methylthiotransferase MtaB</fullName>
    </submittedName>
</protein>
<keyword evidence="3" id="KW-0808">Transferase</keyword>
<dbReference type="SMART" id="SM00729">
    <property type="entry name" value="Elp3"/>
    <property type="match status" value="1"/>
</dbReference>
<evidence type="ECO:0000256" key="4">
    <source>
        <dbReference type="ARBA" id="ARBA00022691"/>
    </source>
</evidence>
<dbReference type="RefSeq" id="WP_166236667.1">
    <property type="nucleotide sequence ID" value="NZ_JAAJBV010000005.1"/>
</dbReference>
<dbReference type="NCBIfam" id="TIGR00089">
    <property type="entry name" value="MiaB/RimO family radical SAM methylthiotransferase"/>
    <property type="match status" value="1"/>
</dbReference>
<feature type="domain" description="Radical SAM core" evidence="9">
    <location>
        <begin position="140"/>
        <end position="374"/>
    </location>
</feature>
<name>A0ABX0IBQ9_9FLAO</name>
<keyword evidence="2" id="KW-0004">4Fe-4S</keyword>
<keyword evidence="11" id="KW-1185">Reference proteome</keyword>
<dbReference type="PANTHER" id="PTHR43020:SF2">
    <property type="entry name" value="MITOCHONDRIAL TRNA METHYLTHIOTRANSFERASE CDK5RAP1"/>
    <property type="match status" value="1"/>
</dbReference>
<comment type="caution">
    <text evidence="10">The sequence shown here is derived from an EMBL/GenBank/DDBJ whole genome shotgun (WGS) entry which is preliminary data.</text>
</comment>
<dbReference type="Gene3D" id="3.80.30.20">
    <property type="entry name" value="tm_1862 like domain"/>
    <property type="match status" value="1"/>
</dbReference>